<evidence type="ECO:0000256" key="6">
    <source>
        <dbReference type="ARBA" id="ARBA00022692"/>
    </source>
</evidence>
<dbReference type="eggNOG" id="COG0845">
    <property type="taxonomic scope" value="Bacteria"/>
</dbReference>
<keyword evidence="6 9" id="KW-0812">Transmembrane</keyword>
<keyword evidence="4 9" id="KW-1003">Cell membrane</keyword>
<protein>
    <recommendedName>
        <fullName evidence="9">Membrane fusion protein (MFP) family protein</fullName>
    </recommendedName>
</protein>
<feature type="transmembrane region" description="Helical" evidence="9">
    <location>
        <begin position="15"/>
        <end position="33"/>
    </location>
</feature>
<dbReference type="Gene3D" id="2.40.50.100">
    <property type="match status" value="1"/>
</dbReference>
<keyword evidence="12" id="KW-0645">Protease</keyword>
<dbReference type="RefSeq" id="WP_006273258.1">
    <property type="nucleotide sequence ID" value="NZ_GL883078.1"/>
</dbReference>
<reference evidence="13" key="1">
    <citation type="submission" date="2011-03" db="EMBL/GenBank/DDBJ databases">
        <title>Draft genome sequence of Brevundimonas diminuta.</title>
        <authorList>
            <person name="Brown P.J.B."/>
            <person name="Buechlein A."/>
            <person name="Hemmerich C."/>
            <person name="Brun Y.V."/>
        </authorList>
    </citation>
    <scope>NUCLEOTIDE SEQUENCE [LARGE SCALE GENOMIC DNA]</scope>
    <source>
        <strain evidence="13">C19</strain>
    </source>
</reference>
<evidence type="ECO:0000256" key="9">
    <source>
        <dbReference type="RuleBase" id="RU365093"/>
    </source>
</evidence>
<sequence>MTIAAEKLSHPRTRLYGLICLGALGLLIVWGFLAPLAEGVVASGNLSVDNNRKAVQHLEGGIVRAVAVREGSTVKEGDVILELDDINARAQRDQAAQDVAALLLAQARLESFLAGQPQIRFVDVTALRLDPGVEADLRRHQQDVFVQQTRWLSASAGLIRSRQGAVLSNSASKAAQIAAMEDGLAAARSELTLAESLLEKRLVRLDHVQGLRQRVAAQEADLARLKAEKTQGGVDAAVYDMELAESRAMVFRDASNELVKVKTDLLSTQERLAAAEGVFARSLVRAPRSGTVLNLAATTVGGVVQPGETLMEIVPDNEKLIATVRVTPNDRDSIYEGQDVKVQITAFQSWLTPRLSGKLMGVSADLKTVKETGASYYEARIILNGEDVKQKGLRIRAGMPVEAFISSGQTRTAFDYLFEPLLQVLRRGAVAR</sequence>
<organism evidence="12 13">
    <name type="scientific">Asticcacaulis biprosthecium C19</name>
    <dbReference type="NCBI Taxonomy" id="715226"/>
    <lineage>
        <taxon>Bacteria</taxon>
        <taxon>Pseudomonadati</taxon>
        <taxon>Pseudomonadota</taxon>
        <taxon>Alphaproteobacteria</taxon>
        <taxon>Caulobacterales</taxon>
        <taxon>Caulobacteraceae</taxon>
        <taxon>Asticcacaulis</taxon>
    </lineage>
</organism>
<comment type="similarity">
    <text evidence="2 9">Belongs to the membrane fusion protein (MFP) (TC 8.A.1) family.</text>
</comment>
<keyword evidence="12" id="KW-0378">Hydrolase</keyword>
<dbReference type="InterPro" id="IPR058982">
    <property type="entry name" value="Beta-barrel_AprE"/>
</dbReference>
<keyword evidence="5 9" id="KW-0997">Cell inner membrane</keyword>
<gene>
    <name evidence="12" type="ORF">ABI_24850</name>
</gene>
<dbReference type="EMBL" id="GL883078">
    <property type="protein sequence ID" value="EGF91072.1"/>
    <property type="molecule type" value="Genomic_DNA"/>
</dbReference>
<dbReference type="Pfam" id="PF25994">
    <property type="entry name" value="HH_AprE"/>
    <property type="match status" value="1"/>
</dbReference>
<proteinExistence type="inferred from homology"/>
<keyword evidence="7 9" id="KW-1133">Transmembrane helix</keyword>
<evidence type="ECO:0000256" key="5">
    <source>
        <dbReference type="ARBA" id="ARBA00022519"/>
    </source>
</evidence>
<dbReference type="Pfam" id="PF26002">
    <property type="entry name" value="Beta-barrel_AprE"/>
    <property type="match status" value="1"/>
</dbReference>
<name>F4QP14_9CAUL</name>
<evidence type="ECO:0000256" key="2">
    <source>
        <dbReference type="ARBA" id="ARBA00009477"/>
    </source>
</evidence>
<feature type="domain" description="AprE-like beta-barrel" evidence="11">
    <location>
        <begin position="320"/>
        <end position="407"/>
    </location>
</feature>
<dbReference type="PRINTS" id="PR01490">
    <property type="entry name" value="RTXTOXIND"/>
</dbReference>
<dbReference type="InterPro" id="IPR058781">
    <property type="entry name" value="HH_AprE-like"/>
</dbReference>
<comment type="subcellular location">
    <subcellularLocation>
        <location evidence="1 9">Cell inner membrane</location>
        <topology evidence="1 9">Single-pass membrane protein</topology>
    </subcellularLocation>
</comment>
<dbReference type="OrthoDB" id="9810980at2"/>
<accession>F4QP14</accession>
<evidence type="ECO:0000259" key="11">
    <source>
        <dbReference type="Pfam" id="PF26002"/>
    </source>
</evidence>
<evidence type="ECO:0000256" key="7">
    <source>
        <dbReference type="ARBA" id="ARBA00022989"/>
    </source>
</evidence>
<dbReference type="GO" id="GO:0015031">
    <property type="term" value="P:protein transport"/>
    <property type="evidence" value="ECO:0007669"/>
    <property type="project" value="InterPro"/>
</dbReference>
<evidence type="ECO:0000313" key="12">
    <source>
        <dbReference type="EMBL" id="EGF91072.1"/>
    </source>
</evidence>
<dbReference type="GO" id="GO:0006508">
    <property type="term" value="P:proteolysis"/>
    <property type="evidence" value="ECO:0007669"/>
    <property type="project" value="UniProtKB-KW"/>
</dbReference>
<dbReference type="GO" id="GO:0005886">
    <property type="term" value="C:plasma membrane"/>
    <property type="evidence" value="ECO:0007669"/>
    <property type="project" value="UniProtKB-SubCell"/>
</dbReference>
<dbReference type="HOGENOM" id="CLU_023976_1_1_5"/>
<dbReference type="NCBIfam" id="TIGR01843">
    <property type="entry name" value="type_I_hlyD"/>
    <property type="match status" value="1"/>
</dbReference>
<keyword evidence="8 9" id="KW-0472">Membrane</keyword>
<dbReference type="STRING" id="715226.ABI_24850"/>
<dbReference type="GO" id="GO:0008233">
    <property type="term" value="F:peptidase activity"/>
    <property type="evidence" value="ECO:0007669"/>
    <property type="project" value="UniProtKB-KW"/>
</dbReference>
<feature type="domain" description="AprE-like long alpha-helical hairpin" evidence="10">
    <location>
        <begin position="88"/>
        <end position="276"/>
    </location>
</feature>
<evidence type="ECO:0000313" key="13">
    <source>
        <dbReference type="Proteomes" id="UP000006512"/>
    </source>
</evidence>
<evidence type="ECO:0000256" key="4">
    <source>
        <dbReference type="ARBA" id="ARBA00022475"/>
    </source>
</evidence>
<evidence type="ECO:0000256" key="8">
    <source>
        <dbReference type="ARBA" id="ARBA00023136"/>
    </source>
</evidence>
<dbReference type="Proteomes" id="UP000006512">
    <property type="component" value="Unassembled WGS sequence"/>
</dbReference>
<dbReference type="InterPro" id="IPR050739">
    <property type="entry name" value="MFP"/>
</dbReference>
<dbReference type="Gene3D" id="2.40.30.170">
    <property type="match status" value="1"/>
</dbReference>
<keyword evidence="13" id="KW-1185">Reference proteome</keyword>
<dbReference type="PANTHER" id="PTHR30386">
    <property type="entry name" value="MEMBRANE FUSION SUBUNIT OF EMRAB-TOLC MULTIDRUG EFFLUX PUMP"/>
    <property type="match status" value="1"/>
</dbReference>
<dbReference type="AlphaFoldDB" id="F4QP14"/>
<evidence type="ECO:0000256" key="1">
    <source>
        <dbReference type="ARBA" id="ARBA00004377"/>
    </source>
</evidence>
<dbReference type="PANTHER" id="PTHR30386:SF17">
    <property type="entry name" value="ALKALINE PROTEASE SECRETION PROTEIN APRE"/>
    <property type="match status" value="1"/>
</dbReference>
<evidence type="ECO:0000256" key="3">
    <source>
        <dbReference type="ARBA" id="ARBA00022448"/>
    </source>
</evidence>
<evidence type="ECO:0000259" key="10">
    <source>
        <dbReference type="Pfam" id="PF25994"/>
    </source>
</evidence>
<dbReference type="InterPro" id="IPR010129">
    <property type="entry name" value="T1SS_HlyD"/>
</dbReference>
<keyword evidence="3 9" id="KW-0813">Transport</keyword>